<dbReference type="PANTHER" id="PTHR35605:SF1">
    <property type="entry name" value="ECP2 EFFECTOR PROTEIN DOMAIN-CONTAINING PROTEIN-RELATED"/>
    <property type="match status" value="1"/>
</dbReference>
<sequence length="185" mass="20212">MPMYCELGRPVRCRRTLHSKHVKIRSNSAPGTTTFVPSWKYEPFPGEIVHFNGTVEGVLAHLKQINPDYRLPDDAADVAGPRGRGSIRSVLSSLQRRSEQTIVETTVTKDIVTRNDTKPSNVASIVAAGVTLLLRVPGQPQAGPGPESCGRVSCSYGTAIWFCNNVSLSGAFLQAFLISDPIEYW</sequence>
<comment type="caution">
    <text evidence="1">The sequence shown here is derived from an EMBL/GenBank/DDBJ whole genome shotgun (WGS) entry which is preliminary data.</text>
</comment>
<dbReference type="GeneID" id="85457031"/>
<name>A0AAJ0AIQ9_9PEZI</name>
<dbReference type="EMBL" id="JAHMHR010000025">
    <property type="protein sequence ID" value="KAK1674640.1"/>
    <property type="molecule type" value="Genomic_DNA"/>
</dbReference>
<dbReference type="PANTHER" id="PTHR35605">
    <property type="entry name" value="ECP2 EFFECTOR PROTEIN DOMAIN-CONTAINING PROTEIN-RELATED"/>
    <property type="match status" value="1"/>
</dbReference>
<evidence type="ECO:0000313" key="2">
    <source>
        <dbReference type="Proteomes" id="UP001224890"/>
    </source>
</evidence>
<accession>A0AAJ0AIQ9</accession>
<dbReference type="RefSeq" id="XP_060428643.1">
    <property type="nucleotide sequence ID" value="XM_060572505.1"/>
</dbReference>
<reference evidence="1" key="1">
    <citation type="submission" date="2021-06" db="EMBL/GenBank/DDBJ databases">
        <title>Comparative genomics, transcriptomics and evolutionary studies reveal genomic signatures of adaptation to plant cell wall in hemibiotrophic fungi.</title>
        <authorList>
            <consortium name="DOE Joint Genome Institute"/>
            <person name="Baroncelli R."/>
            <person name="Diaz J.F."/>
            <person name="Benocci T."/>
            <person name="Peng M."/>
            <person name="Battaglia E."/>
            <person name="Haridas S."/>
            <person name="Andreopoulos W."/>
            <person name="Labutti K."/>
            <person name="Pangilinan J."/>
            <person name="Floch G.L."/>
            <person name="Makela M.R."/>
            <person name="Henrissat B."/>
            <person name="Grigoriev I.V."/>
            <person name="Crouch J.A."/>
            <person name="De Vries R.P."/>
            <person name="Sukno S.A."/>
            <person name="Thon M.R."/>
        </authorList>
    </citation>
    <scope>NUCLEOTIDE SEQUENCE</scope>
    <source>
        <strain evidence="1">CBS 193.32</strain>
    </source>
</reference>
<dbReference type="Proteomes" id="UP001224890">
    <property type="component" value="Unassembled WGS sequence"/>
</dbReference>
<dbReference type="AlphaFoldDB" id="A0AAJ0AIQ9"/>
<organism evidence="1 2">
    <name type="scientific">Colletotrichum godetiae</name>
    <dbReference type="NCBI Taxonomy" id="1209918"/>
    <lineage>
        <taxon>Eukaryota</taxon>
        <taxon>Fungi</taxon>
        <taxon>Dikarya</taxon>
        <taxon>Ascomycota</taxon>
        <taxon>Pezizomycotina</taxon>
        <taxon>Sordariomycetes</taxon>
        <taxon>Hypocreomycetidae</taxon>
        <taxon>Glomerellales</taxon>
        <taxon>Glomerellaceae</taxon>
        <taxon>Colletotrichum</taxon>
        <taxon>Colletotrichum acutatum species complex</taxon>
    </lineage>
</organism>
<proteinExistence type="predicted"/>
<protein>
    <submittedName>
        <fullName evidence="1">Uncharacterized protein</fullName>
    </submittedName>
</protein>
<keyword evidence="2" id="KW-1185">Reference proteome</keyword>
<gene>
    <name evidence="1" type="ORF">BDP55DRAFT_633074</name>
</gene>
<evidence type="ECO:0000313" key="1">
    <source>
        <dbReference type="EMBL" id="KAK1674640.1"/>
    </source>
</evidence>